<feature type="compositionally biased region" description="Basic and acidic residues" evidence="1">
    <location>
        <begin position="44"/>
        <end position="55"/>
    </location>
</feature>
<sequence length="106" mass="12248">MLSEDQKKKLAQGKENSPVEAPQVSTSKILPQQVPKKPKQAPKTNKEGKQKAKGKEKPKRNKPYLQNYMIPRKEKAAMDNVFNMARTVIKFKNKEEEILRQSFPKK</sequence>
<dbReference type="EMBL" id="AVOT02061841">
    <property type="protein sequence ID" value="MBW0554997.1"/>
    <property type="molecule type" value="Genomic_DNA"/>
</dbReference>
<accession>A0A9Q3J3F4</accession>
<evidence type="ECO:0000313" key="3">
    <source>
        <dbReference type="Proteomes" id="UP000765509"/>
    </source>
</evidence>
<organism evidence="2 3">
    <name type="scientific">Austropuccinia psidii MF-1</name>
    <dbReference type="NCBI Taxonomy" id="1389203"/>
    <lineage>
        <taxon>Eukaryota</taxon>
        <taxon>Fungi</taxon>
        <taxon>Dikarya</taxon>
        <taxon>Basidiomycota</taxon>
        <taxon>Pucciniomycotina</taxon>
        <taxon>Pucciniomycetes</taxon>
        <taxon>Pucciniales</taxon>
        <taxon>Sphaerophragmiaceae</taxon>
        <taxon>Austropuccinia</taxon>
    </lineage>
</organism>
<proteinExistence type="predicted"/>
<keyword evidence="3" id="KW-1185">Reference proteome</keyword>
<evidence type="ECO:0000313" key="2">
    <source>
        <dbReference type="EMBL" id="MBW0554997.1"/>
    </source>
</evidence>
<dbReference type="AlphaFoldDB" id="A0A9Q3J3F4"/>
<evidence type="ECO:0000256" key="1">
    <source>
        <dbReference type="SAM" id="MobiDB-lite"/>
    </source>
</evidence>
<protein>
    <submittedName>
        <fullName evidence="2">Uncharacterized protein</fullName>
    </submittedName>
</protein>
<name>A0A9Q3J3F4_9BASI</name>
<feature type="region of interest" description="Disordered" evidence="1">
    <location>
        <begin position="1"/>
        <end position="71"/>
    </location>
</feature>
<gene>
    <name evidence="2" type="ORF">O181_094712</name>
</gene>
<dbReference type="Proteomes" id="UP000765509">
    <property type="component" value="Unassembled WGS sequence"/>
</dbReference>
<comment type="caution">
    <text evidence="2">The sequence shown here is derived from an EMBL/GenBank/DDBJ whole genome shotgun (WGS) entry which is preliminary data.</text>
</comment>
<reference evidence="2" key="1">
    <citation type="submission" date="2021-03" db="EMBL/GenBank/DDBJ databases">
        <title>Draft genome sequence of rust myrtle Austropuccinia psidii MF-1, a brazilian biotype.</title>
        <authorList>
            <person name="Quecine M.C."/>
            <person name="Pachon D.M.R."/>
            <person name="Bonatelli M.L."/>
            <person name="Correr F.H."/>
            <person name="Franceschini L.M."/>
            <person name="Leite T.F."/>
            <person name="Margarido G.R.A."/>
            <person name="Almeida C.A."/>
            <person name="Ferrarezi J.A."/>
            <person name="Labate C.A."/>
        </authorList>
    </citation>
    <scope>NUCLEOTIDE SEQUENCE</scope>
    <source>
        <strain evidence="2">MF-1</strain>
    </source>
</reference>